<dbReference type="PANTHER" id="PTHR38471">
    <property type="entry name" value="FOUR HELIX BUNDLE PROTEIN"/>
    <property type="match status" value="1"/>
</dbReference>
<dbReference type="InterPro" id="IPR036583">
    <property type="entry name" value="23S_rRNA_IVS_sf"/>
</dbReference>
<proteinExistence type="predicted"/>
<reference evidence="1" key="1">
    <citation type="submission" date="2023-06" db="EMBL/GenBank/DDBJ databases">
        <title>Cytophagales bacterium Strain LB-30, isolated from soil.</title>
        <authorList>
            <person name="Liu B."/>
        </authorList>
    </citation>
    <scope>NUCLEOTIDE SEQUENCE</scope>
    <source>
        <strain evidence="1">LB-30</strain>
    </source>
</reference>
<name>A0ABT8F228_9BACT</name>
<dbReference type="EMBL" id="JAUHJS010000002">
    <property type="protein sequence ID" value="MDN4164505.1"/>
    <property type="molecule type" value="Genomic_DNA"/>
</dbReference>
<comment type="caution">
    <text evidence="1">The sequence shown here is derived from an EMBL/GenBank/DDBJ whole genome shotgun (WGS) entry which is preliminary data.</text>
</comment>
<dbReference type="SUPFAM" id="SSF158446">
    <property type="entry name" value="IVS-encoded protein-like"/>
    <property type="match status" value="1"/>
</dbReference>
<dbReference type="Proteomes" id="UP001168552">
    <property type="component" value="Unassembled WGS sequence"/>
</dbReference>
<evidence type="ECO:0000313" key="2">
    <source>
        <dbReference type="Proteomes" id="UP001168552"/>
    </source>
</evidence>
<dbReference type="CDD" id="cd16377">
    <property type="entry name" value="23S_rRNA_IVP_like"/>
    <property type="match status" value="1"/>
</dbReference>
<dbReference type="NCBIfam" id="TIGR02436">
    <property type="entry name" value="four helix bundle protein"/>
    <property type="match status" value="1"/>
</dbReference>
<sequence length="119" mass="13461">MRNFRKLDIWSDSIKLCKAIYLFSNQLPKEEQYGIVSQIKRASVSIPSNIAEGASRKSEREYSRFLEIAIGSSFEVENLLILTQELGFATNEQVQPVLEQLESVQKPINALISVKANSQ</sequence>
<protein>
    <submittedName>
        <fullName evidence="1">Four helix bundle protein</fullName>
    </submittedName>
</protein>
<gene>
    <name evidence="1" type="ORF">QWY31_03275</name>
</gene>
<organism evidence="1 2">
    <name type="scientific">Shiella aurantiaca</name>
    <dbReference type="NCBI Taxonomy" id="3058365"/>
    <lineage>
        <taxon>Bacteria</taxon>
        <taxon>Pseudomonadati</taxon>
        <taxon>Bacteroidota</taxon>
        <taxon>Cytophagia</taxon>
        <taxon>Cytophagales</taxon>
        <taxon>Shiellaceae</taxon>
        <taxon>Shiella</taxon>
    </lineage>
</organism>
<dbReference type="InterPro" id="IPR012657">
    <property type="entry name" value="23S_rRNA-intervening_sequence"/>
</dbReference>
<dbReference type="Gene3D" id="1.20.1440.60">
    <property type="entry name" value="23S rRNA-intervening sequence"/>
    <property type="match status" value="1"/>
</dbReference>
<dbReference type="Pfam" id="PF05635">
    <property type="entry name" value="23S_rRNA_IVP"/>
    <property type="match status" value="1"/>
</dbReference>
<evidence type="ECO:0000313" key="1">
    <source>
        <dbReference type="EMBL" id="MDN4164505.1"/>
    </source>
</evidence>
<accession>A0ABT8F228</accession>
<keyword evidence="2" id="KW-1185">Reference proteome</keyword>
<dbReference type="RefSeq" id="WP_320003034.1">
    <property type="nucleotide sequence ID" value="NZ_JAUHJS010000002.1"/>
</dbReference>
<dbReference type="PANTHER" id="PTHR38471:SF2">
    <property type="entry name" value="FOUR HELIX BUNDLE PROTEIN"/>
    <property type="match status" value="1"/>
</dbReference>